<proteinExistence type="predicted"/>
<evidence type="ECO:0008006" key="4">
    <source>
        <dbReference type="Google" id="ProtNLM"/>
    </source>
</evidence>
<organism evidence="2 3">
    <name type="scientific">Pedobacter puniceum</name>
    <dbReference type="NCBI Taxonomy" id="2666136"/>
    <lineage>
        <taxon>Bacteria</taxon>
        <taxon>Pseudomonadati</taxon>
        <taxon>Bacteroidota</taxon>
        <taxon>Sphingobacteriia</taxon>
        <taxon>Sphingobacteriales</taxon>
        <taxon>Sphingobacteriaceae</taxon>
        <taxon>Pedobacter</taxon>
    </lineage>
</organism>
<comment type="cofactor">
    <cofactor evidence="1">
        <name>Mg(2+)</name>
        <dbReference type="ChEBI" id="CHEBI:18420"/>
    </cofactor>
    <text evidence="1">Binds 2 magnesium ions per subunit.</text>
</comment>
<evidence type="ECO:0000313" key="3">
    <source>
        <dbReference type="Proteomes" id="UP000462931"/>
    </source>
</evidence>
<dbReference type="GO" id="GO:0046872">
    <property type="term" value="F:metal ion binding"/>
    <property type="evidence" value="ECO:0007669"/>
    <property type="project" value="UniProtKB-KW"/>
</dbReference>
<dbReference type="InterPro" id="IPR036705">
    <property type="entry name" value="Ribosyl_crysJ1_sf"/>
</dbReference>
<gene>
    <name evidence="2" type="ORF">GJJ64_16465</name>
</gene>
<dbReference type="Gene3D" id="1.10.4080.10">
    <property type="entry name" value="ADP-ribosylation/Crystallin J1"/>
    <property type="match status" value="1"/>
</dbReference>
<evidence type="ECO:0000313" key="2">
    <source>
        <dbReference type="EMBL" id="MRX48791.1"/>
    </source>
</evidence>
<dbReference type="Proteomes" id="UP000462931">
    <property type="component" value="Unassembled WGS sequence"/>
</dbReference>
<accession>A0A7K0FT22</accession>
<feature type="binding site" evidence="1">
    <location>
        <position position="258"/>
    </location>
    <ligand>
        <name>Mg(2+)</name>
        <dbReference type="ChEBI" id="CHEBI:18420"/>
        <label>1</label>
    </ligand>
</feature>
<keyword evidence="3" id="KW-1185">Reference proteome</keyword>
<dbReference type="RefSeq" id="WP_154288852.1">
    <property type="nucleotide sequence ID" value="NZ_WKJI01000008.1"/>
</dbReference>
<dbReference type="AlphaFoldDB" id="A0A7K0FT22"/>
<name>A0A7K0FT22_9SPHI</name>
<feature type="binding site" evidence="1">
    <location>
        <position position="260"/>
    </location>
    <ligand>
        <name>Mg(2+)</name>
        <dbReference type="ChEBI" id="CHEBI:18420"/>
        <label>1</label>
    </ligand>
</feature>
<sequence length="633" mass="72226">MTQLTYDKYYDKVLGGWVGKCAGGILGAPIEGFKHFNDIEISDKLFETNFANDDLDLQVLWLDMVMKKSVHINEKDFAEHWKNFVGFPWNEYGIATRNLNIGIIPPESGRLNNYYWKSSMGCPIRSELWGMLCPGIPEKAAYYAGLDGSLDHSGFSVEAEQYFSVCASIAFFETDIMQVLRKALGYIPKDGSMYALVIKVLDWCSQHDAEKVMYKIKSFYGDADFTSAPMNIAFTILTLATSNTDFNCIAQALHMGHDSDCIVATAGALIGIIKGYENIPTLWKERVGEEILISEAIIDIYKPATIFELTAATCKEGMKFCQYFDHDAISDNHTVLNIPHPPYQVKVEFPLWDDSYFVPHQIIRIYFTDKQNSSKLSFSLKDDQGKLINKIDKLKTDSDDFIIDFEVNLPTPTSYKNAFRYQLLIAQDDVQLHEIAVNMPYYGSWALLGPFIEDDKKLIPCDETYPEHGMSSMPSTIYMNHDQVNIQKDFIKVNTIKELLADRAAQPFHIDTIHASSFNISVDKFFYGKGEKTLFLYSNLTFSSAIKLWVCMGCTSYLTVFVNGKEVYKSLEIKRCWPAAHVFLQEFNEGENEICIRLDTLTDETRIEFGLKDFKGEHHHQSQWSTIVPFLNY</sequence>
<dbReference type="InterPro" id="IPR005502">
    <property type="entry name" value="Ribosyl_crysJ1"/>
</dbReference>
<reference evidence="2 3" key="1">
    <citation type="submission" date="2019-11" db="EMBL/GenBank/DDBJ databases">
        <authorList>
            <person name="Cheng Q."/>
            <person name="Yang Z."/>
        </authorList>
    </citation>
    <scope>NUCLEOTIDE SEQUENCE [LARGE SCALE GENOMIC DNA]</scope>
    <source>
        <strain evidence="2 3">HX-22-1</strain>
    </source>
</reference>
<dbReference type="EMBL" id="WKJI01000008">
    <property type="protein sequence ID" value="MRX48791.1"/>
    <property type="molecule type" value="Genomic_DNA"/>
</dbReference>
<dbReference type="SUPFAM" id="SSF101478">
    <property type="entry name" value="ADP-ribosylglycohydrolase"/>
    <property type="match status" value="1"/>
</dbReference>
<dbReference type="Pfam" id="PF03747">
    <property type="entry name" value="ADP_ribosyl_GH"/>
    <property type="match status" value="1"/>
</dbReference>
<protein>
    <recommendedName>
        <fullName evidence="4">ADP-ribosylglycohydrolase family protein</fullName>
    </recommendedName>
</protein>
<keyword evidence="1" id="KW-0460">Magnesium</keyword>
<evidence type="ECO:0000256" key="1">
    <source>
        <dbReference type="PIRSR" id="PIRSR605502-1"/>
    </source>
</evidence>
<comment type="caution">
    <text evidence="2">The sequence shown here is derived from an EMBL/GenBank/DDBJ whole genome shotgun (WGS) entry which is preliminary data.</text>
</comment>
<keyword evidence="1" id="KW-0479">Metal-binding</keyword>